<reference evidence="3 4" key="1">
    <citation type="submission" date="2020-08" db="EMBL/GenBank/DDBJ databases">
        <title>Sequencing the genomes of 1000 actinobacteria strains.</title>
        <authorList>
            <person name="Klenk H.-P."/>
        </authorList>
    </citation>
    <scope>NUCLEOTIDE SEQUENCE [LARGE SCALE GENOMIC DNA]</scope>
    <source>
        <strain evidence="3 4">DSM 45582</strain>
    </source>
</reference>
<protein>
    <submittedName>
        <fullName evidence="3">Uncharacterized protein (UPF0548 family)</fullName>
    </submittedName>
</protein>
<dbReference type="AlphaFoldDB" id="A0A840NLK6"/>
<feature type="domain" description="DUF1990" evidence="2">
    <location>
        <begin position="30"/>
        <end position="197"/>
    </location>
</feature>
<keyword evidence="4" id="KW-1185">Reference proteome</keyword>
<accession>A0A840NLK6</accession>
<feature type="region of interest" description="Disordered" evidence="1">
    <location>
        <begin position="32"/>
        <end position="65"/>
    </location>
</feature>
<dbReference type="RefSeq" id="WP_184481009.1">
    <property type="nucleotide sequence ID" value="NZ_JACHIV010000001.1"/>
</dbReference>
<gene>
    <name evidence="3" type="ORF">BJ969_004091</name>
</gene>
<evidence type="ECO:0000259" key="2">
    <source>
        <dbReference type="Pfam" id="PF09348"/>
    </source>
</evidence>
<dbReference type="Proteomes" id="UP000580474">
    <property type="component" value="Unassembled WGS sequence"/>
</dbReference>
<evidence type="ECO:0000256" key="1">
    <source>
        <dbReference type="SAM" id="MobiDB-lite"/>
    </source>
</evidence>
<dbReference type="EMBL" id="JACHIV010000001">
    <property type="protein sequence ID" value="MBB5071003.1"/>
    <property type="molecule type" value="Genomic_DNA"/>
</dbReference>
<sequence length="216" mass="24303">MSVTGLRCDDDPHLSRELERLRTLPVNFDVHAVDPEQPGPKWKVDDFRQPLPGEPPGPPLSGGPWERACALARDYKFADPTVVRRACRSSDDLVGSELLLETDFHGLVFMLPCRVGSVTDTTRDGERVWGWNYRTLRGHLEQGQMDFLVRKDLVSGDVEFRVHAFSRAASIPNPVVRLGFALFGRSTQLRFIRSACRRMAELTEPVARRGGRTPPP</sequence>
<feature type="compositionally biased region" description="Pro residues" evidence="1">
    <location>
        <begin position="52"/>
        <end position="61"/>
    </location>
</feature>
<dbReference type="Pfam" id="PF09348">
    <property type="entry name" value="DUF1990"/>
    <property type="match status" value="1"/>
</dbReference>
<evidence type="ECO:0000313" key="3">
    <source>
        <dbReference type="EMBL" id="MBB5071003.1"/>
    </source>
</evidence>
<name>A0A840NLK6_9PSEU</name>
<evidence type="ECO:0000313" key="4">
    <source>
        <dbReference type="Proteomes" id="UP000580474"/>
    </source>
</evidence>
<dbReference type="InterPro" id="IPR018960">
    <property type="entry name" value="DUF1990"/>
</dbReference>
<comment type="caution">
    <text evidence="3">The sequence shown here is derived from an EMBL/GenBank/DDBJ whole genome shotgun (WGS) entry which is preliminary data.</text>
</comment>
<proteinExistence type="predicted"/>
<organism evidence="3 4">
    <name type="scientific">Saccharopolyspora gloriosae</name>
    <dbReference type="NCBI Taxonomy" id="455344"/>
    <lineage>
        <taxon>Bacteria</taxon>
        <taxon>Bacillati</taxon>
        <taxon>Actinomycetota</taxon>
        <taxon>Actinomycetes</taxon>
        <taxon>Pseudonocardiales</taxon>
        <taxon>Pseudonocardiaceae</taxon>
        <taxon>Saccharopolyspora</taxon>
    </lineage>
</organism>